<evidence type="ECO:0008006" key="4">
    <source>
        <dbReference type="Google" id="ProtNLM"/>
    </source>
</evidence>
<accession>A0ABT9MEX1</accession>
<evidence type="ECO:0000313" key="2">
    <source>
        <dbReference type="EMBL" id="MDP9765138.1"/>
    </source>
</evidence>
<keyword evidence="1" id="KW-0472">Membrane</keyword>
<dbReference type="EMBL" id="JAURUR010000009">
    <property type="protein sequence ID" value="MDP9765138.1"/>
    <property type="molecule type" value="Genomic_DNA"/>
</dbReference>
<gene>
    <name evidence="2" type="ORF">QO006_002586</name>
</gene>
<keyword evidence="3" id="KW-1185">Reference proteome</keyword>
<dbReference type="RefSeq" id="WP_307466721.1">
    <property type="nucleotide sequence ID" value="NZ_JAURUR010000009.1"/>
</dbReference>
<sequence length="169" mass="19030">MPHPARPTALGLWTAWVFLMAVSILGAWMLTVSLDRIIDQEARLWTARPVLATVQSVALEDPRPFKRGGTAYRPVVRHTYRVGSREHTSRHLYPSTRHLDPRYARAALSVFKPGTQIRTYVPAHAPGEAFVIPKRDSGSWVGVLVGLTFLLPGVGLLLWRLRRTFGKRD</sequence>
<organism evidence="2 3">
    <name type="scientific">Deinococcus enclensis</name>
    <dbReference type="NCBI Taxonomy" id="1049582"/>
    <lineage>
        <taxon>Bacteria</taxon>
        <taxon>Thermotogati</taxon>
        <taxon>Deinococcota</taxon>
        <taxon>Deinococci</taxon>
        <taxon>Deinococcales</taxon>
        <taxon>Deinococcaceae</taxon>
        <taxon>Deinococcus</taxon>
    </lineage>
</organism>
<evidence type="ECO:0000313" key="3">
    <source>
        <dbReference type="Proteomes" id="UP001232163"/>
    </source>
</evidence>
<dbReference type="Proteomes" id="UP001232163">
    <property type="component" value="Unassembled WGS sequence"/>
</dbReference>
<evidence type="ECO:0000256" key="1">
    <source>
        <dbReference type="SAM" id="Phobius"/>
    </source>
</evidence>
<comment type="caution">
    <text evidence="2">The sequence shown here is derived from an EMBL/GenBank/DDBJ whole genome shotgun (WGS) entry which is preliminary data.</text>
</comment>
<name>A0ABT9MEX1_9DEIO</name>
<proteinExistence type="predicted"/>
<keyword evidence="1" id="KW-0812">Transmembrane</keyword>
<reference evidence="2 3" key="1">
    <citation type="submission" date="2023-07" db="EMBL/GenBank/DDBJ databases">
        <title>Genomic Encyclopedia of Type Strains, Phase IV (KMG-IV): sequencing the most valuable type-strain genomes for metagenomic binning, comparative biology and taxonomic classification.</title>
        <authorList>
            <person name="Goeker M."/>
        </authorList>
    </citation>
    <scope>NUCLEOTIDE SEQUENCE [LARGE SCALE GENOMIC DNA]</scope>
    <source>
        <strain evidence="2 3">NIO-1023</strain>
    </source>
</reference>
<feature type="transmembrane region" description="Helical" evidence="1">
    <location>
        <begin position="12"/>
        <end position="30"/>
    </location>
</feature>
<protein>
    <recommendedName>
        <fullName evidence="4">DUF3592 domain-containing protein</fullName>
    </recommendedName>
</protein>
<keyword evidence="1" id="KW-1133">Transmembrane helix</keyword>
<feature type="transmembrane region" description="Helical" evidence="1">
    <location>
        <begin position="140"/>
        <end position="159"/>
    </location>
</feature>